<evidence type="ECO:0000256" key="8">
    <source>
        <dbReference type="ARBA" id="ARBA00054043"/>
    </source>
</evidence>
<comment type="caution">
    <text evidence="16">The sequence shown here is derived from an EMBL/GenBank/DDBJ whole genome shotgun (WGS) entry which is preliminary data.</text>
</comment>
<evidence type="ECO:0000256" key="7">
    <source>
        <dbReference type="ARBA" id="ARBA00051538"/>
    </source>
</evidence>
<keyword evidence="17" id="KW-1185">Reference proteome</keyword>
<proteinExistence type="inferred from homology"/>
<evidence type="ECO:0000256" key="6">
    <source>
        <dbReference type="ARBA" id="ARBA00050652"/>
    </source>
</evidence>
<dbReference type="Pfam" id="PF03588">
    <property type="entry name" value="Leu_Phe_trans"/>
    <property type="match status" value="1"/>
</dbReference>
<name>A0A498C396_9GAMM</name>
<organism evidence="16 17">
    <name type="scientific">Alkalispirillum mobile</name>
    <dbReference type="NCBI Taxonomy" id="85925"/>
    <lineage>
        <taxon>Bacteria</taxon>
        <taxon>Pseudomonadati</taxon>
        <taxon>Pseudomonadota</taxon>
        <taxon>Gammaproteobacteria</taxon>
        <taxon>Chromatiales</taxon>
        <taxon>Ectothiorhodospiraceae</taxon>
        <taxon>Alkalispirillum</taxon>
    </lineage>
</organism>
<dbReference type="PANTHER" id="PTHR30098">
    <property type="entry name" value="LEUCYL/PHENYLALANYL-TRNA--PROTEIN TRANSFERASE"/>
    <property type="match status" value="1"/>
</dbReference>
<evidence type="ECO:0000256" key="14">
    <source>
        <dbReference type="ARBA" id="ARBA00083640"/>
    </source>
</evidence>
<dbReference type="InterPro" id="IPR042203">
    <property type="entry name" value="Leu/Phe-tRNA_Trfase_C"/>
</dbReference>
<comment type="catalytic activity">
    <reaction evidence="5 15">
        <text>L-phenylalanyl-tRNA(Phe) + an N-terminal L-alpha-aminoacyl-[protein] = an N-terminal L-phenylalanyl-L-alpha-aminoacyl-[protein] + tRNA(Phe)</text>
        <dbReference type="Rhea" id="RHEA:43632"/>
        <dbReference type="Rhea" id="RHEA-COMP:9668"/>
        <dbReference type="Rhea" id="RHEA-COMP:9699"/>
        <dbReference type="Rhea" id="RHEA-COMP:10636"/>
        <dbReference type="Rhea" id="RHEA-COMP:10637"/>
        <dbReference type="ChEBI" id="CHEBI:78442"/>
        <dbReference type="ChEBI" id="CHEBI:78531"/>
        <dbReference type="ChEBI" id="CHEBI:78597"/>
        <dbReference type="ChEBI" id="CHEBI:83561"/>
        <dbReference type="EC" id="2.3.2.6"/>
    </reaction>
</comment>
<evidence type="ECO:0000313" key="16">
    <source>
        <dbReference type="EMBL" id="RLK50584.1"/>
    </source>
</evidence>
<sequence>MQRLYWLDEHNPRSPFPAAEQAMDEPNGLLAVGGDLSPVRLEQAYRQGIFPWYGPGQPILWWSPDPRCMFHPGWLHVSRRLARRLRSDTFTVTLDTDFRGVICGCAAPRADQPGTWIVPEMMAAYEELFHLGVAHSVECWDDRGELVGGLYGVALHGAFFGESMFSHRTDASKACMAWLSAQLHRWGFRLFDCQVSSPHLQRMGAVDVSRSRFLRELEAALARPHRRGPWQFDPDLDPVAVHRQFQTRATAPEVLHGA</sequence>
<evidence type="ECO:0000256" key="3">
    <source>
        <dbReference type="ARBA" id="ARBA00022679"/>
    </source>
</evidence>
<dbReference type="PANTHER" id="PTHR30098:SF2">
    <property type="entry name" value="LEUCYL_PHENYLALANYL-TRNA--PROTEIN TRANSFERASE"/>
    <property type="match status" value="1"/>
</dbReference>
<evidence type="ECO:0000256" key="15">
    <source>
        <dbReference type="HAMAP-Rule" id="MF_00688"/>
    </source>
</evidence>
<evidence type="ECO:0000256" key="4">
    <source>
        <dbReference type="ARBA" id="ARBA00023315"/>
    </source>
</evidence>
<dbReference type="Proteomes" id="UP000275461">
    <property type="component" value="Unassembled WGS sequence"/>
</dbReference>
<dbReference type="SUPFAM" id="SSF55729">
    <property type="entry name" value="Acyl-CoA N-acyltransferases (Nat)"/>
    <property type="match status" value="1"/>
</dbReference>
<evidence type="ECO:0000256" key="10">
    <source>
        <dbReference type="ARBA" id="ARBA00066767"/>
    </source>
</evidence>
<evidence type="ECO:0000256" key="5">
    <source>
        <dbReference type="ARBA" id="ARBA00050607"/>
    </source>
</evidence>
<keyword evidence="2 15" id="KW-0963">Cytoplasm</keyword>
<dbReference type="Gene3D" id="3.40.630.70">
    <property type="entry name" value="Leucyl/phenylalanyl-tRNA-protein transferase, C-terminal domain"/>
    <property type="match status" value="1"/>
</dbReference>
<evidence type="ECO:0000256" key="9">
    <source>
        <dbReference type="ARBA" id="ARBA00061535"/>
    </source>
</evidence>
<dbReference type="AlphaFoldDB" id="A0A498C396"/>
<comment type="subcellular location">
    <subcellularLocation>
        <location evidence="1 15">Cytoplasm</location>
    </subcellularLocation>
</comment>
<dbReference type="EMBL" id="RCDA01000001">
    <property type="protein sequence ID" value="RLK50584.1"/>
    <property type="molecule type" value="Genomic_DNA"/>
</dbReference>
<dbReference type="GO" id="GO:0008914">
    <property type="term" value="F:leucyl-tRNA--protein transferase activity"/>
    <property type="evidence" value="ECO:0007669"/>
    <property type="project" value="UniProtKB-UniRule"/>
</dbReference>
<evidence type="ECO:0000256" key="12">
    <source>
        <dbReference type="ARBA" id="ARBA00077136"/>
    </source>
</evidence>
<evidence type="ECO:0000313" key="17">
    <source>
        <dbReference type="Proteomes" id="UP000275461"/>
    </source>
</evidence>
<dbReference type="InterPro" id="IPR004616">
    <property type="entry name" value="Leu/Phe-tRNA_Trfase"/>
</dbReference>
<dbReference type="Gene3D" id="3.30.70.3550">
    <property type="entry name" value="Leucyl/phenylalanyl-tRNA-protein transferase, N-terminal domain"/>
    <property type="match status" value="1"/>
</dbReference>
<accession>A0A498C396</accession>
<comment type="similarity">
    <text evidence="9 15">Belongs to the L/F-transferase family.</text>
</comment>
<dbReference type="OrthoDB" id="9790282at2"/>
<dbReference type="GO" id="GO:0005737">
    <property type="term" value="C:cytoplasm"/>
    <property type="evidence" value="ECO:0007669"/>
    <property type="project" value="UniProtKB-SubCell"/>
</dbReference>
<dbReference type="HAMAP" id="MF_00688">
    <property type="entry name" value="Leu_Phe_trans"/>
    <property type="match status" value="1"/>
</dbReference>
<evidence type="ECO:0000256" key="13">
    <source>
        <dbReference type="ARBA" id="ARBA00077165"/>
    </source>
</evidence>
<dbReference type="NCBIfam" id="TIGR00667">
    <property type="entry name" value="aat"/>
    <property type="match status" value="1"/>
</dbReference>
<gene>
    <name evidence="15" type="primary">aat</name>
    <name evidence="16" type="ORF">DFR31_0490</name>
</gene>
<evidence type="ECO:0000256" key="1">
    <source>
        <dbReference type="ARBA" id="ARBA00004496"/>
    </source>
</evidence>
<dbReference type="InterPro" id="IPR016181">
    <property type="entry name" value="Acyl_CoA_acyltransferase"/>
</dbReference>
<dbReference type="EC" id="2.3.2.6" evidence="10 15"/>
<evidence type="ECO:0000256" key="11">
    <source>
        <dbReference type="ARBA" id="ARBA00074372"/>
    </source>
</evidence>
<dbReference type="RefSeq" id="WP_121441066.1">
    <property type="nucleotide sequence ID" value="NZ_RCDA01000001.1"/>
</dbReference>
<reference evidence="16 17" key="1">
    <citation type="submission" date="2018-10" db="EMBL/GenBank/DDBJ databases">
        <title>Genomic Encyclopedia of Type Strains, Phase IV (KMG-IV): sequencing the most valuable type-strain genomes for metagenomic binning, comparative biology and taxonomic classification.</title>
        <authorList>
            <person name="Goeker M."/>
        </authorList>
    </citation>
    <scope>NUCLEOTIDE SEQUENCE [LARGE SCALE GENOMIC DNA]</scope>
    <source>
        <strain evidence="16 17">DSM 12769</strain>
    </source>
</reference>
<comment type="catalytic activity">
    <reaction evidence="6 15">
        <text>N-terminal L-arginyl-[protein] + L-leucyl-tRNA(Leu) = N-terminal L-leucyl-L-arginyl-[protein] + tRNA(Leu) + H(+)</text>
        <dbReference type="Rhea" id="RHEA:50416"/>
        <dbReference type="Rhea" id="RHEA-COMP:9613"/>
        <dbReference type="Rhea" id="RHEA-COMP:9622"/>
        <dbReference type="Rhea" id="RHEA-COMP:12672"/>
        <dbReference type="Rhea" id="RHEA-COMP:12673"/>
        <dbReference type="ChEBI" id="CHEBI:15378"/>
        <dbReference type="ChEBI" id="CHEBI:64719"/>
        <dbReference type="ChEBI" id="CHEBI:78442"/>
        <dbReference type="ChEBI" id="CHEBI:78494"/>
        <dbReference type="ChEBI" id="CHEBI:133044"/>
        <dbReference type="EC" id="2.3.2.6"/>
    </reaction>
</comment>
<dbReference type="InterPro" id="IPR042221">
    <property type="entry name" value="Leu/Phe-tRNA_Trfase_N"/>
</dbReference>
<keyword evidence="4 15" id="KW-0012">Acyltransferase</keyword>
<evidence type="ECO:0000256" key="2">
    <source>
        <dbReference type="ARBA" id="ARBA00022490"/>
    </source>
</evidence>
<dbReference type="FunFam" id="3.30.70.3550:FF:000001">
    <property type="entry name" value="Leucyl/phenylalanyl-tRNA--protein transferase"/>
    <property type="match status" value="1"/>
</dbReference>
<dbReference type="GO" id="GO:0030163">
    <property type="term" value="P:protein catabolic process"/>
    <property type="evidence" value="ECO:0007669"/>
    <property type="project" value="UniProtKB-UniRule"/>
</dbReference>
<keyword evidence="3 15" id="KW-0808">Transferase</keyword>
<comment type="function">
    <text evidence="8 15">Functions in the N-end rule pathway of protein degradation where it conjugates Leu, Phe and, less efficiently, Met from aminoacyl-tRNAs to the N-termini of proteins containing an N-terminal arginine or lysine.</text>
</comment>
<comment type="catalytic activity">
    <reaction evidence="7 15">
        <text>N-terminal L-lysyl-[protein] + L-leucyl-tRNA(Leu) = N-terminal L-leucyl-L-lysyl-[protein] + tRNA(Leu) + H(+)</text>
        <dbReference type="Rhea" id="RHEA:12340"/>
        <dbReference type="Rhea" id="RHEA-COMP:9613"/>
        <dbReference type="Rhea" id="RHEA-COMP:9622"/>
        <dbReference type="Rhea" id="RHEA-COMP:12670"/>
        <dbReference type="Rhea" id="RHEA-COMP:12671"/>
        <dbReference type="ChEBI" id="CHEBI:15378"/>
        <dbReference type="ChEBI" id="CHEBI:65249"/>
        <dbReference type="ChEBI" id="CHEBI:78442"/>
        <dbReference type="ChEBI" id="CHEBI:78494"/>
        <dbReference type="ChEBI" id="CHEBI:133043"/>
        <dbReference type="EC" id="2.3.2.6"/>
    </reaction>
</comment>
<protein>
    <recommendedName>
        <fullName evidence="11 15">Leucyl/phenylalanyl-tRNA--protein transferase</fullName>
        <ecNumber evidence="10 15">2.3.2.6</ecNumber>
    </recommendedName>
    <alternativeName>
        <fullName evidence="12 15">L/F-transferase</fullName>
    </alternativeName>
    <alternativeName>
        <fullName evidence="13 15">Leucyltransferase</fullName>
    </alternativeName>
    <alternativeName>
        <fullName evidence="14 15">Phenyalanyltransferase</fullName>
    </alternativeName>
</protein>